<reference evidence="11" key="1">
    <citation type="journal article" date="2014" name="Genome Announc.">
        <title>Genome sequence and annotation of Acremonium chrysogenum, producer of the beta-lactam antibiotic cephalosporin C.</title>
        <authorList>
            <person name="Terfehr D."/>
            <person name="Dahlmann T.A."/>
            <person name="Specht T."/>
            <person name="Zadra I."/>
            <person name="Kuernsteiner H."/>
            <person name="Kueck U."/>
        </authorList>
    </citation>
    <scope>NUCLEOTIDE SEQUENCE [LARGE SCALE GENOMIC DNA]</scope>
    <source>
        <strain evidence="11">ATCC 11550 / CBS 779.69 / DSM 880 / IAM 14645 / JCM 23072 / IMI 49137</strain>
    </source>
</reference>
<feature type="compositionally biased region" description="Polar residues" evidence="7">
    <location>
        <begin position="44"/>
        <end position="58"/>
    </location>
</feature>
<dbReference type="GO" id="GO:0005634">
    <property type="term" value="C:nucleus"/>
    <property type="evidence" value="ECO:0007669"/>
    <property type="project" value="UniProtKB-SubCell"/>
</dbReference>
<evidence type="ECO:0000256" key="1">
    <source>
        <dbReference type="ARBA" id="ARBA00004123"/>
    </source>
</evidence>
<feature type="region of interest" description="Disordered" evidence="7">
    <location>
        <begin position="577"/>
        <end position="666"/>
    </location>
</feature>
<feature type="compositionally biased region" description="Basic and acidic residues" evidence="7">
    <location>
        <begin position="1113"/>
        <end position="1131"/>
    </location>
</feature>
<dbReference type="AlphaFoldDB" id="A0A086SUU0"/>
<dbReference type="OrthoDB" id="20689at2759"/>
<dbReference type="GO" id="GO:1903338">
    <property type="term" value="P:regulation of cell wall organization or biogenesis"/>
    <property type="evidence" value="ECO:0007669"/>
    <property type="project" value="EnsemblFungi"/>
</dbReference>
<feature type="compositionally biased region" description="Basic and acidic residues" evidence="7">
    <location>
        <begin position="682"/>
        <end position="695"/>
    </location>
</feature>
<evidence type="ECO:0000259" key="9">
    <source>
        <dbReference type="PROSITE" id="PS50238"/>
    </source>
</evidence>
<dbReference type="Pfam" id="PF00412">
    <property type="entry name" value="LIM"/>
    <property type="match status" value="3"/>
</dbReference>
<dbReference type="GO" id="GO:0005096">
    <property type="term" value="F:GTPase activator activity"/>
    <property type="evidence" value="ECO:0007669"/>
    <property type="project" value="EnsemblFungi"/>
</dbReference>
<dbReference type="GO" id="GO:0007165">
    <property type="term" value="P:signal transduction"/>
    <property type="evidence" value="ECO:0007669"/>
    <property type="project" value="InterPro"/>
</dbReference>
<dbReference type="PANTHER" id="PTHR24215:SF10">
    <property type="entry name" value="RHO-GTPASE-ACTIVATING PROTEIN LRG1"/>
    <property type="match status" value="1"/>
</dbReference>
<proteinExistence type="predicted"/>
<feature type="region of interest" description="Disordered" evidence="7">
    <location>
        <begin position="1"/>
        <end position="78"/>
    </location>
</feature>
<dbReference type="SUPFAM" id="SSF48350">
    <property type="entry name" value="GTPase activation domain, GAP"/>
    <property type="match status" value="1"/>
</dbReference>
<dbReference type="STRING" id="857340.A0A086SUU0"/>
<dbReference type="PANTHER" id="PTHR24215">
    <property type="entry name" value="RHO-GTPASE-ACTIVATING PROTEIN LRG1"/>
    <property type="match status" value="1"/>
</dbReference>
<dbReference type="EMBL" id="JPKY01000160">
    <property type="protein sequence ID" value="KFH40872.1"/>
    <property type="molecule type" value="Genomic_DNA"/>
</dbReference>
<dbReference type="PROSITE" id="PS50238">
    <property type="entry name" value="RHOGAP"/>
    <property type="match status" value="1"/>
</dbReference>
<evidence type="ECO:0000256" key="5">
    <source>
        <dbReference type="ARBA" id="ARBA00023242"/>
    </source>
</evidence>
<comment type="subcellular location">
    <subcellularLocation>
        <location evidence="1">Nucleus</location>
    </subcellularLocation>
</comment>
<dbReference type="InterPro" id="IPR000198">
    <property type="entry name" value="RhoGAP_dom"/>
</dbReference>
<dbReference type="GO" id="GO:0000935">
    <property type="term" value="C:division septum"/>
    <property type="evidence" value="ECO:0007669"/>
    <property type="project" value="EnsemblFungi"/>
</dbReference>
<dbReference type="InterPro" id="IPR008936">
    <property type="entry name" value="Rho_GTPase_activation_prot"/>
</dbReference>
<keyword evidence="3" id="KW-0677">Repeat</keyword>
<name>A0A086SUU0_HAPC1</name>
<evidence type="ECO:0000256" key="6">
    <source>
        <dbReference type="PROSITE-ProRule" id="PRU00125"/>
    </source>
</evidence>
<dbReference type="SMART" id="SM00132">
    <property type="entry name" value="LIM"/>
    <property type="match status" value="3"/>
</dbReference>
<keyword evidence="2 6" id="KW-0479">Metal-binding</keyword>
<dbReference type="Pfam" id="PF00620">
    <property type="entry name" value="RhoGAP"/>
    <property type="match status" value="1"/>
</dbReference>
<dbReference type="PROSITE" id="PS50023">
    <property type="entry name" value="LIM_DOMAIN_2"/>
    <property type="match status" value="3"/>
</dbReference>
<feature type="compositionally biased region" description="Basic and acidic residues" evidence="7">
    <location>
        <begin position="593"/>
        <end position="602"/>
    </location>
</feature>
<dbReference type="FunFam" id="2.10.110.10:FF:000058">
    <property type="entry name" value="Rho GTPase activator Lrg11"/>
    <property type="match status" value="1"/>
</dbReference>
<feature type="region of interest" description="Disordered" evidence="7">
    <location>
        <begin position="682"/>
        <end position="720"/>
    </location>
</feature>
<dbReference type="GO" id="GO:0051285">
    <property type="term" value="C:cell cortex of cell tip"/>
    <property type="evidence" value="ECO:0007669"/>
    <property type="project" value="EnsemblFungi"/>
</dbReference>
<evidence type="ECO:0000256" key="3">
    <source>
        <dbReference type="ARBA" id="ARBA00022737"/>
    </source>
</evidence>
<evidence type="ECO:0000256" key="4">
    <source>
        <dbReference type="ARBA" id="ARBA00022833"/>
    </source>
</evidence>
<feature type="region of interest" description="Disordered" evidence="7">
    <location>
        <begin position="1048"/>
        <end position="1148"/>
    </location>
</feature>
<dbReference type="Gene3D" id="2.10.110.10">
    <property type="entry name" value="Cysteine Rich Protein"/>
    <property type="match status" value="4"/>
</dbReference>
<keyword evidence="4 6" id="KW-0862">Zinc</keyword>
<evidence type="ECO:0000313" key="10">
    <source>
        <dbReference type="EMBL" id="KFH40872.1"/>
    </source>
</evidence>
<dbReference type="FunFam" id="2.10.110.10:FF:000112">
    <property type="entry name" value="Rho GTPase activator (Lrg11)"/>
    <property type="match status" value="1"/>
</dbReference>
<feature type="compositionally biased region" description="Basic and acidic residues" evidence="7">
    <location>
        <begin position="59"/>
        <end position="69"/>
    </location>
</feature>
<keyword evidence="5" id="KW-0539">Nucleus</keyword>
<organism evidence="10 11">
    <name type="scientific">Hapsidospora chrysogenum (strain ATCC 11550 / CBS 779.69 / DSM 880 / IAM 14645 / JCM 23072 / IMI 49137)</name>
    <name type="common">Acremonium chrysogenum</name>
    <dbReference type="NCBI Taxonomy" id="857340"/>
    <lineage>
        <taxon>Eukaryota</taxon>
        <taxon>Fungi</taxon>
        <taxon>Dikarya</taxon>
        <taxon>Ascomycota</taxon>
        <taxon>Pezizomycotina</taxon>
        <taxon>Sordariomycetes</taxon>
        <taxon>Hypocreomycetidae</taxon>
        <taxon>Hypocreales</taxon>
        <taxon>Bionectriaceae</taxon>
        <taxon>Hapsidospora</taxon>
    </lineage>
</organism>
<feature type="compositionally biased region" description="Basic and acidic residues" evidence="7">
    <location>
        <begin position="609"/>
        <end position="622"/>
    </location>
</feature>
<dbReference type="Proteomes" id="UP000029964">
    <property type="component" value="Unassembled WGS sequence"/>
</dbReference>
<dbReference type="CDD" id="cd09391">
    <property type="entry name" value="LIM1_Lrg1p_like"/>
    <property type="match status" value="1"/>
</dbReference>
<dbReference type="SUPFAM" id="SSF57716">
    <property type="entry name" value="Glucocorticoid receptor-like (DNA-binding domain)"/>
    <property type="match status" value="3"/>
</dbReference>
<dbReference type="GO" id="GO:0046872">
    <property type="term" value="F:metal ion binding"/>
    <property type="evidence" value="ECO:0007669"/>
    <property type="project" value="UniProtKB-KW"/>
</dbReference>
<dbReference type="CDD" id="cd09392">
    <property type="entry name" value="LIM2_Lrg1p_like"/>
    <property type="match status" value="1"/>
</dbReference>
<protein>
    <submittedName>
        <fullName evidence="10">Rho-type GTPase-activating protein-like protein</fullName>
    </submittedName>
</protein>
<dbReference type="CDD" id="cd09393">
    <property type="entry name" value="LIM3_Lrg1p_like"/>
    <property type="match status" value="1"/>
</dbReference>
<dbReference type="InterPro" id="IPR001781">
    <property type="entry name" value="Znf_LIM"/>
</dbReference>
<feature type="compositionally biased region" description="Gly residues" evidence="7">
    <location>
        <begin position="1137"/>
        <end position="1148"/>
    </location>
</feature>
<feature type="domain" description="LIM zinc-binding" evidence="8">
    <location>
        <begin position="456"/>
        <end position="519"/>
    </location>
</feature>
<sequence length="1148" mass="128439">MGPEYDVGPPGPPIPGDFPADNDGYQNSSGRRTPDSGHRIRPTVSGSSGSAPPQANWDSDSRKSGERNRSRQRGGRTASGQMRICKKCGEPLTGQFVRALDGTFHLDCFKCRDCGDIVASKFFPVEDENGGGQYPLCETDYFRRLNLLCYQCGGALRGSYITALERKYHIDHFTCSLCDTVFGAQDSYYEHDGNVYCHYHYSTQFAQRCNGCQIAILKQFVEIFRNGQNQHWHPECYMIHKFWNVRLGQPEDALPPPSDSDDPATRETRDWIRDVEERMEEKVYRIWSVLSTFEESSAACISDMLLHVSNGAYIDGVLTAKRFIWHVEILFQSTDRLDNTMVGVSEKGMSYGREAKLLCKKIVSFFSLLSKNQDTGARKLGVTQELLSLVTGLAHYLKLLIRICLQGALRLEREAHNSDGLYRFLDDLNDFEGFKADDGSLQVTMGGLRLSSKNSDHCSACSRSVEDECARNGDLRWHIACVNCARCQRELGRLLHEARLSAYDQRIYCTTCTGGNTEGFSYVEHVSKLGQYVFLLRVALARLLDILRSNGTLPQAEEPGSNGYAGSRGSQYLADAAPRLTNDTRSKSFAGRGQKDHRRESSYESTLNDVRRLRSTRLDRHLSSSVRQARTSRVMDADGSGPRPGSPGGAGDPNAQDSTHGMFGQNDAITLDDIPRIVAVEQSREQHEQDRKARAGPDPMAPGGHHRTQSADKDQDVRMNDPIPTSINRKFFSELSGLEYFNVRHLAVLTMQPMVEREFTLDELLTFIESKKQATFWKNLGKAFKNDKNKNVKKKGVFGVPLEVIIERDGADSTDGVGPGTLRIPAIVDDIIASMRKMDLSVEGVFRKNGNIKKQQELVDKINADGCDVVNFMEQPVVQLAALLKRYLRDLPDPLMTHKLYKLWVSAAKIDDAETRKQCLHLTCCLLPKSHRDCLEILFSFLKWAGSFHQLDEELGSKMDIRNLATVIAPNILTNPAKAAVLDGEAIYVIDAVETLIANIEEMCQVPDEVLTLLADPQIFSSSSEVTTKEILKRFQERRGQIAITDVNEVYNRQDNSTRPPPRRVETDPSVWQGESSVRHVQELPMPYASSSNPGTPPQQRWRGPSEPAPVSHFDHSDGPEENSQQKRDWRNSAWGRQGGGLGVGGNS</sequence>
<gene>
    <name evidence="10" type="ORF">ACRE_084240</name>
</gene>
<evidence type="ECO:0000259" key="8">
    <source>
        <dbReference type="PROSITE" id="PS50023"/>
    </source>
</evidence>
<dbReference type="GO" id="GO:0030036">
    <property type="term" value="P:actin cytoskeleton organization"/>
    <property type="evidence" value="ECO:0007669"/>
    <property type="project" value="TreeGrafter"/>
</dbReference>
<feature type="domain" description="LIM zinc-binding" evidence="8">
    <location>
        <begin position="147"/>
        <end position="207"/>
    </location>
</feature>
<keyword evidence="6" id="KW-0440">LIM domain</keyword>
<comment type="caution">
    <text evidence="10">The sequence shown here is derived from an EMBL/GenBank/DDBJ whole genome shotgun (WGS) entry which is preliminary data.</text>
</comment>
<dbReference type="HOGENOM" id="CLU_001321_0_0_1"/>
<keyword evidence="11" id="KW-1185">Reference proteome</keyword>
<accession>A0A086SUU0</accession>
<feature type="compositionally biased region" description="Basic and acidic residues" evidence="7">
    <location>
        <begin position="709"/>
        <end position="719"/>
    </location>
</feature>
<dbReference type="Gene3D" id="1.10.555.10">
    <property type="entry name" value="Rho GTPase activation protein"/>
    <property type="match status" value="1"/>
</dbReference>
<dbReference type="SMART" id="SM00324">
    <property type="entry name" value="RhoGAP"/>
    <property type="match status" value="1"/>
</dbReference>
<evidence type="ECO:0000256" key="7">
    <source>
        <dbReference type="SAM" id="MobiDB-lite"/>
    </source>
</evidence>
<dbReference type="PROSITE" id="PS00478">
    <property type="entry name" value="LIM_DOMAIN_1"/>
    <property type="match status" value="2"/>
</dbReference>
<dbReference type="GO" id="GO:0032956">
    <property type="term" value="P:regulation of actin cytoskeleton organization"/>
    <property type="evidence" value="ECO:0007669"/>
    <property type="project" value="EnsemblFungi"/>
</dbReference>
<evidence type="ECO:0000313" key="11">
    <source>
        <dbReference type="Proteomes" id="UP000029964"/>
    </source>
</evidence>
<evidence type="ECO:0000256" key="2">
    <source>
        <dbReference type="ARBA" id="ARBA00022723"/>
    </source>
</evidence>
<feature type="domain" description="Rho-GAP" evidence="9">
    <location>
        <begin position="800"/>
        <end position="1004"/>
    </location>
</feature>
<feature type="domain" description="LIM zinc-binding" evidence="8">
    <location>
        <begin position="83"/>
        <end position="144"/>
    </location>
</feature>